<protein>
    <submittedName>
        <fullName evidence="2">Uncharacterized protein</fullName>
    </submittedName>
</protein>
<keyword evidence="1" id="KW-1133">Transmembrane helix</keyword>
<name>A0A0G1S4K5_9BACT</name>
<keyword evidence="1" id="KW-0812">Transmembrane</keyword>
<keyword evidence="1" id="KW-0472">Membrane</keyword>
<feature type="transmembrane region" description="Helical" evidence="1">
    <location>
        <begin position="32"/>
        <end position="49"/>
    </location>
</feature>
<dbReference type="AlphaFoldDB" id="A0A0G1S4K5"/>
<reference evidence="2 3" key="1">
    <citation type="journal article" date="2015" name="Nature">
        <title>rRNA introns, odd ribosomes, and small enigmatic genomes across a large radiation of phyla.</title>
        <authorList>
            <person name="Brown C.T."/>
            <person name="Hug L.A."/>
            <person name="Thomas B.C."/>
            <person name="Sharon I."/>
            <person name="Castelle C.J."/>
            <person name="Singh A."/>
            <person name="Wilkins M.J."/>
            <person name="Williams K.H."/>
            <person name="Banfield J.F."/>
        </authorList>
    </citation>
    <scope>NUCLEOTIDE SEQUENCE [LARGE SCALE GENOMIC DNA]</scope>
</reference>
<evidence type="ECO:0000313" key="3">
    <source>
        <dbReference type="Proteomes" id="UP000034364"/>
    </source>
</evidence>
<evidence type="ECO:0000313" key="2">
    <source>
        <dbReference type="EMBL" id="KKU64321.1"/>
    </source>
</evidence>
<comment type="caution">
    <text evidence="2">The sequence shown here is derived from an EMBL/GenBank/DDBJ whole genome shotgun (WGS) entry which is preliminary data.</text>
</comment>
<gene>
    <name evidence="2" type="ORF">UX87_C0009G0003</name>
</gene>
<evidence type="ECO:0000256" key="1">
    <source>
        <dbReference type="SAM" id="Phobius"/>
    </source>
</evidence>
<sequence>MSNTGDVLDKWACSSDNPYLMAIADRNLTTEALLAVLVLIVFILMFFFLRSQGKMTF</sequence>
<organism evidence="2 3">
    <name type="scientific">Candidatus Amesbacteria bacterium GW2011_GWA1_47_16</name>
    <dbReference type="NCBI Taxonomy" id="1618353"/>
    <lineage>
        <taxon>Bacteria</taxon>
        <taxon>Candidatus Amesiibacteriota</taxon>
    </lineage>
</organism>
<proteinExistence type="predicted"/>
<dbReference type="EMBL" id="LCNV01000009">
    <property type="protein sequence ID" value="KKU64321.1"/>
    <property type="molecule type" value="Genomic_DNA"/>
</dbReference>
<accession>A0A0G1S4K5</accession>
<dbReference type="Proteomes" id="UP000034364">
    <property type="component" value="Unassembled WGS sequence"/>
</dbReference>